<keyword evidence="3 11" id="KW-0808">Transferase</keyword>
<feature type="domain" description="DNA polymerase III delta subunit-like C-terminal" evidence="10">
    <location>
        <begin position="214"/>
        <end position="331"/>
    </location>
</feature>
<evidence type="ECO:0000256" key="7">
    <source>
        <dbReference type="ARBA" id="ARBA00034754"/>
    </source>
</evidence>
<name>A0A9D1LVV5_9FIRM</name>
<dbReference type="Gene3D" id="3.40.50.300">
    <property type="entry name" value="P-loop containing nucleotide triphosphate hydrolases"/>
    <property type="match status" value="1"/>
</dbReference>
<evidence type="ECO:0000259" key="10">
    <source>
        <dbReference type="Pfam" id="PF21694"/>
    </source>
</evidence>
<evidence type="ECO:0000313" key="11">
    <source>
        <dbReference type="EMBL" id="HIU49060.1"/>
    </source>
</evidence>
<dbReference type="InterPro" id="IPR048466">
    <property type="entry name" value="DNA_pol3_delta-like_C"/>
</dbReference>
<reference evidence="11" key="1">
    <citation type="submission" date="2020-10" db="EMBL/GenBank/DDBJ databases">
        <authorList>
            <person name="Gilroy R."/>
        </authorList>
    </citation>
    <scope>NUCLEOTIDE SEQUENCE</scope>
    <source>
        <strain evidence="11">ChiSjej4B22-9803</strain>
    </source>
</reference>
<dbReference type="Pfam" id="PF06144">
    <property type="entry name" value="DNA_pol3_delta"/>
    <property type="match status" value="1"/>
</dbReference>
<dbReference type="AlphaFoldDB" id="A0A9D1LVV5"/>
<reference evidence="11" key="2">
    <citation type="journal article" date="2021" name="PeerJ">
        <title>Extensive microbial diversity within the chicken gut microbiome revealed by metagenomics and culture.</title>
        <authorList>
            <person name="Gilroy R."/>
            <person name="Ravi A."/>
            <person name="Getino M."/>
            <person name="Pursley I."/>
            <person name="Horton D.L."/>
            <person name="Alikhan N.F."/>
            <person name="Baker D."/>
            <person name="Gharbi K."/>
            <person name="Hall N."/>
            <person name="Watson M."/>
            <person name="Adriaenssens E.M."/>
            <person name="Foster-Nyarko E."/>
            <person name="Jarju S."/>
            <person name="Secka A."/>
            <person name="Antonio M."/>
            <person name="Oren A."/>
            <person name="Chaudhuri R.R."/>
            <person name="La Ragione R."/>
            <person name="Hildebrand F."/>
            <person name="Pallen M.J."/>
        </authorList>
    </citation>
    <scope>NUCLEOTIDE SEQUENCE</scope>
    <source>
        <strain evidence="11">ChiSjej4B22-9803</strain>
    </source>
</reference>
<feature type="domain" description="DNA polymerase III delta N-terminal" evidence="9">
    <location>
        <begin position="24"/>
        <end position="140"/>
    </location>
</feature>
<evidence type="ECO:0000256" key="6">
    <source>
        <dbReference type="ARBA" id="ARBA00022932"/>
    </source>
</evidence>
<protein>
    <recommendedName>
        <fullName evidence="2">DNA polymerase III subunit delta</fullName>
        <ecNumber evidence="1">2.7.7.7</ecNumber>
    </recommendedName>
</protein>
<dbReference type="PANTHER" id="PTHR34388">
    <property type="entry name" value="DNA POLYMERASE III SUBUNIT DELTA"/>
    <property type="match status" value="1"/>
</dbReference>
<dbReference type="InterPro" id="IPR005790">
    <property type="entry name" value="DNA_polIII_delta"/>
</dbReference>
<dbReference type="InterPro" id="IPR027417">
    <property type="entry name" value="P-loop_NTPase"/>
</dbReference>
<dbReference type="SUPFAM" id="SSF52540">
    <property type="entry name" value="P-loop containing nucleoside triphosphate hydrolases"/>
    <property type="match status" value="1"/>
</dbReference>
<keyword evidence="4 11" id="KW-0548">Nucleotidyltransferase</keyword>
<dbReference type="GO" id="GO:0009360">
    <property type="term" value="C:DNA polymerase III complex"/>
    <property type="evidence" value="ECO:0007669"/>
    <property type="project" value="InterPro"/>
</dbReference>
<accession>A0A9D1LVV5</accession>
<organism evidence="11 12">
    <name type="scientific">Candidatus Avimonoglobus intestinipullorum</name>
    <dbReference type="NCBI Taxonomy" id="2840699"/>
    <lineage>
        <taxon>Bacteria</taxon>
        <taxon>Bacillati</taxon>
        <taxon>Bacillota</taxon>
        <taxon>Clostridia</taxon>
        <taxon>Eubacteriales</taxon>
        <taxon>Candidatus Avimonoglobus</taxon>
    </lineage>
</organism>
<sequence length="336" mass="38024">MAKENVLPELKRRIKEGQTGGIFLFYGEERYLKDFYLGKLKEAIPDGSFAEFNHVFLDGKSLAFDQVDDAVESFPVMSDRKLVCIKDSGAFKAPGEEVKQYWMHRLKTLPQEVTLVFDETEVDKRSATYKAAAKAGLAVEFSYMKEYELVNWVERAAMRAKKRITKENAQYFVSICDEGLSTLSQELDKLLNYCGEEILRSDIEKVVSKSVGVKVFELTEQMMAKDAGKALQVLNDLKTAKEPVFKLLYLLFSTFDKMLRCKLMLAEGAGFAEVAEQAGIAGFLVQKYAAGAKRFGEAYLVERLLRICEIDLAIKEGMTEDWPALERFVLDSVQHG</sequence>
<evidence type="ECO:0000256" key="8">
    <source>
        <dbReference type="ARBA" id="ARBA00049244"/>
    </source>
</evidence>
<evidence type="ECO:0000256" key="3">
    <source>
        <dbReference type="ARBA" id="ARBA00022679"/>
    </source>
</evidence>
<dbReference type="Proteomes" id="UP000824111">
    <property type="component" value="Unassembled WGS sequence"/>
</dbReference>
<evidence type="ECO:0000313" key="12">
    <source>
        <dbReference type="Proteomes" id="UP000824111"/>
    </source>
</evidence>
<dbReference type="GO" id="GO:0006261">
    <property type="term" value="P:DNA-templated DNA replication"/>
    <property type="evidence" value="ECO:0007669"/>
    <property type="project" value="TreeGrafter"/>
</dbReference>
<dbReference type="EMBL" id="DVND01000174">
    <property type="protein sequence ID" value="HIU49060.1"/>
    <property type="molecule type" value="Genomic_DNA"/>
</dbReference>
<evidence type="ECO:0000256" key="4">
    <source>
        <dbReference type="ARBA" id="ARBA00022695"/>
    </source>
</evidence>
<keyword evidence="6" id="KW-0239">DNA-directed DNA polymerase</keyword>
<evidence type="ECO:0000259" key="9">
    <source>
        <dbReference type="Pfam" id="PF06144"/>
    </source>
</evidence>
<evidence type="ECO:0000256" key="2">
    <source>
        <dbReference type="ARBA" id="ARBA00017703"/>
    </source>
</evidence>
<comment type="similarity">
    <text evidence="7">Belongs to the DNA polymerase HolA subunit family.</text>
</comment>
<dbReference type="Gene3D" id="1.10.8.60">
    <property type="match status" value="1"/>
</dbReference>
<keyword evidence="5" id="KW-0235">DNA replication</keyword>
<dbReference type="EC" id="2.7.7.7" evidence="1"/>
<evidence type="ECO:0000256" key="1">
    <source>
        <dbReference type="ARBA" id="ARBA00012417"/>
    </source>
</evidence>
<proteinExistence type="inferred from homology"/>
<comment type="caution">
    <text evidence="11">The sequence shown here is derived from an EMBL/GenBank/DDBJ whole genome shotgun (WGS) entry which is preliminary data.</text>
</comment>
<dbReference type="SUPFAM" id="SSF48019">
    <property type="entry name" value="post-AAA+ oligomerization domain-like"/>
    <property type="match status" value="1"/>
</dbReference>
<dbReference type="GO" id="GO:0003677">
    <property type="term" value="F:DNA binding"/>
    <property type="evidence" value="ECO:0007669"/>
    <property type="project" value="InterPro"/>
</dbReference>
<dbReference type="PANTHER" id="PTHR34388:SF1">
    <property type="entry name" value="DNA POLYMERASE III SUBUNIT DELTA"/>
    <property type="match status" value="1"/>
</dbReference>
<comment type="catalytic activity">
    <reaction evidence="8">
        <text>DNA(n) + a 2'-deoxyribonucleoside 5'-triphosphate = DNA(n+1) + diphosphate</text>
        <dbReference type="Rhea" id="RHEA:22508"/>
        <dbReference type="Rhea" id="RHEA-COMP:17339"/>
        <dbReference type="Rhea" id="RHEA-COMP:17340"/>
        <dbReference type="ChEBI" id="CHEBI:33019"/>
        <dbReference type="ChEBI" id="CHEBI:61560"/>
        <dbReference type="ChEBI" id="CHEBI:173112"/>
        <dbReference type="EC" id="2.7.7.7"/>
    </reaction>
</comment>
<dbReference type="NCBIfam" id="TIGR01128">
    <property type="entry name" value="holA"/>
    <property type="match status" value="1"/>
</dbReference>
<dbReference type="GO" id="GO:0003887">
    <property type="term" value="F:DNA-directed DNA polymerase activity"/>
    <property type="evidence" value="ECO:0007669"/>
    <property type="project" value="UniProtKB-KW"/>
</dbReference>
<dbReference type="Pfam" id="PF21694">
    <property type="entry name" value="DNA_pol3_delta_C"/>
    <property type="match status" value="1"/>
</dbReference>
<gene>
    <name evidence="11" type="primary">holA</name>
    <name evidence="11" type="ORF">IAB04_06815</name>
</gene>
<dbReference type="InterPro" id="IPR008921">
    <property type="entry name" value="DNA_pol3_clamp-load_cplx_C"/>
</dbReference>
<evidence type="ECO:0000256" key="5">
    <source>
        <dbReference type="ARBA" id="ARBA00022705"/>
    </source>
</evidence>
<dbReference type="InterPro" id="IPR010372">
    <property type="entry name" value="DNA_pol3_delta_N"/>
</dbReference>
<dbReference type="Gene3D" id="1.20.272.10">
    <property type="match status" value="1"/>
</dbReference>